<dbReference type="KEGG" id="cci:CC1G_03475"/>
<feature type="compositionally biased region" description="Basic and acidic residues" evidence="2">
    <location>
        <begin position="682"/>
        <end position="714"/>
    </location>
</feature>
<dbReference type="EMBL" id="AACS02000008">
    <property type="protein sequence ID" value="EAU86264.2"/>
    <property type="molecule type" value="Genomic_DNA"/>
</dbReference>
<evidence type="ECO:0000256" key="1">
    <source>
        <dbReference type="SAM" id="Coils"/>
    </source>
</evidence>
<feature type="compositionally biased region" description="Polar residues" evidence="2">
    <location>
        <begin position="589"/>
        <end position="618"/>
    </location>
</feature>
<feature type="coiled-coil region" evidence="1">
    <location>
        <begin position="480"/>
        <end position="522"/>
    </location>
</feature>
<evidence type="ECO:0000313" key="3">
    <source>
        <dbReference type="EMBL" id="EAU86264.2"/>
    </source>
</evidence>
<dbReference type="VEuPathDB" id="FungiDB:CC1G_03475"/>
<feature type="region of interest" description="Disordered" evidence="2">
    <location>
        <begin position="523"/>
        <end position="728"/>
    </location>
</feature>
<keyword evidence="1" id="KW-0175">Coiled coil</keyword>
<dbReference type="OMA" id="RESTHHV"/>
<comment type="caution">
    <text evidence="3">The sequence shown here is derived from an EMBL/GenBank/DDBJ whole genome shotgun (WGS) entry which is preliminary data.</text>
</comment>
<feature type="compositionally biased region" description="Low complexity" evidence="2">
    <location>
        <begin position="631"/>
        <end position="644"/>
    </location>
</feature>
<dbReference type="Proteomes" id="UP000001861">
    <property type="component" value="Unassembled WGS sequence"/>
</dbReference>
<dbReference type="GeneID" id="6012228"/>
<organism evidence="3 4">
    <name type="scientific">Coprinopsis cinerea (strain Okayama-7 / 130 / ATCC MYA-4618 / FGSC 9003)</name>
    <name type="common">Inky cap fungus</name>
    <name type="synonym">Hormographiella aspergillata</name>
    <dbReference type="NCBI Taxonomy" id="240176"/>
    <lineage>
        <taxon>Eukaryota</taxon>
        <taxon>Fungi</taxon>
        <taxon>Dikarya</taxon>
        <taxon>Basidiomycota</taxon>
        <taxon>Agaricomycotina</taxon>
        <taxon>Agaricomycetes</taxon>
        <taxon>Agaricomycetidae</taxon>
        <taxon>Agaricales</taxon>
        <taxon>Agaricineae</taxon>
        <taxon>Psathyrellaceae</taxon>
        <taxon>Coprinopsis</taxon>
    </lineage>
</organism>
<proteinExistence type="predicted"/>
<feature type="compositionally biased region" description="Basic and acidic residues" evidence="2">
    <location>
        <begin position="91"/>
        <end position="101"/>
    </location>
</feature>
<dbReference type="OrthoDB" id="2138242at2759"/>
<dbReference type="eggNOG" id="ENOG502SCU9">
    <property type="taxonomic scope" value="Eukaryota"/>
</dbReference>
<feature type="compositionally biased region" description="Basic and acidic residues" evidence="2">
    <location>
        <begin position="523"/>
        <end position="534"/>
    </location>
</feature>
<name>A8NQV5_COPC7</name>
<sequence length="728" mass="79925">MSVNHASMTTHPPQSLPSFAQAFSNQSLSNISSANSALPPIQGHISNMDRDKARLQQRSPPTRPLSRPASEESIARTAGRKRPHNDIVSASREDERSDSDRASPAAAAVRVKEETDQEMLNPSPSPPERPSEQRPPQQDPNMLGAPPPSSMMASPVKKRRMTITGAPHALNTDVRVPPDQTNSTPISPVVMGFTIQRDNPKEVEQLKSMMNVKQKQKALIEQRRGSHGGPALGNTAPPPPASESGNKAPPPSSISIRNARRSPNGGAGTRRPIAPQQPNAPRPTSPNPSVFQMQQAQLAPHQSAHTLPPPPISFARRRAAQLGTKKKPADIVISPREQHSTEQFQPFIHSAPPTQGAFYTGRHTMALPRLPNVMNSGGGESTRRLAGNVPPTPTRFSQRVAASAIPPSITVSESTPRSPMASVPIASSLVPPTPAFNQSEFSGDKAAFLAPFGYFYDALNDAKQLKTWLGEQLQRSNSLYQSLAQQRDKLDETIDAIVEKKLSGMYNEITGLRRRVAELEEALHESRSGRHSSGDHPPVYHSKSLQNGYPSSSGLLAPDSYTFPPSDHSRFRSDQSSGQVPSPRGQESRGGSQQHQSEQVEYEGTSGSYDSRRPSVSASRLDPPRSHPHDSSSLPSLAPPSQSRISRLMQSPPPVYHDHDKSSRSEVSRPAPSRQPSYNGVQDRERERERERERDWDRERDRRGDSPRREDSRRNSVIMSTPDHRMED</sequence>
<keyword evidence="4" id="KW-1185">Reference proteome</keyword>
<reference evidence="3 4" key="1">
    <citation type="journal article" date="2010" name="Proc. Natl. Acad. Sci. U.S.A.">
        <title>Insights into evolution of multicellular fungi from the assembled chromosomes of the mushroom Coprinopsis cinerea (Coprinus cinereus).</title>
        <authorList>
            <person name="Stajich J.E."/>
            <person name="Wilke S.K."/>
            <person name="Ahren D."/>
            <person name="Au C.H."/>
            <person name="Birren B.W."/>
            <person name="Borodovsky M."/>
            <person name="Burns C."/>
            <person name="Canback B."/>
            <person name="Casselton L.A."/>
            <person name="Cheng C.K."/>
            <person name="Deng J."/>
            <person name="Dietrich F.S."/>
            <person name="Fargo D.C."/>
            <person name="Farman M.L."/>
            <person name="Gathman A.C."/>
            <person name="Goldberg J."/>
            <person name="Guigo R."/>
            <person name="Hoegger P.J."/>
            <person name="Hooker J.B."/>
            <person name="Huggins A."/>
            <person name="James T.Y."/>
            <person name="Kamada T."/>
            <person name="Kilaru S."/>
            <person name="Kodira C."/>
            <person name="Kues U."/>
            <person name="Kupfer D."/>
            <person name="Kwan H.S."/>
            <person name="Lomsadze A."/>
            <person name="Li W."/>
            <person name="Lilly W.W."/>
            <person name="Ma L.J."/>
            <person name="Mackey A.J."/>
            <person name="Manning G."/>
            <person name="Martin F."/>
            <person name="Muraguchi H."/>
            <person name="Natvig D.O."/>
            <person name="Palmerini H."/>
            <person name="Ramesh M.A."/>
            <person name="Rehmeyer C.J."/>
            <person name="Roe B.A."/>
            <person name="Shenoy N."/>
            <person name="Stanke M."/>
            <person name="Ter-Hovhannisyan V."/>
            <person name="Tunlid A."/>
            <person name="Velagapudi R."/>
            <person name="Vision T.J."/>
            <person name="Zeng Q."/>
            <person name="Zolan M.E."/>
            <person name="Pukkila P.J."/>
        </authorList>
    </citation>
    <scope>NUCLEOTIDE SEQUENCE [LARGE SCALE GENOMIC DNA]</scope>
    <source>
        <strain evidence="4">Okayama-7 / 130 / ATCC MYA-4618 / FGSC 9003</strain>
    </source>
</reference>
<evidence type="ECO:0000313" key="4">
    <source>
        <dbReference type="Proteomes" id="UP000001861"/>
    </source>
</evidence>
<accession>A8NQV5</accession>
<feature type="compositionally biased region" description="Basic and acidic residues" evidence="2">
    <location>
        <begin position="656"/>
        <end position="667"/>
    </location>
</feature>
<evidence type="ECO:0000256" key="2">
    <source>
        <dbReference type="SAM" id="MobiDB-lite"/>
    </source>
</evidence>
<dbReference type="InParanoid" id="A8NQV5"/>
<dbReference type="RefSeq" id="XP_001835693.2">
    <property type="nucleotide sequence ID" value="XM_001835641.2"/>
</dbReference>
<feature type="compositionally biased region" description="Polar residues" evidence="2">
    <location>
        <begin position="1"/>
        <end position="18"/>
    </location>
</feature>
<feature type="compositionally biased region" description="Polar residues" evidence="2">
    <location>
        <begin position="543"/>
        <end position="554"/>
    </location>
</feature>
<protein>
    <submittedName>
        <fullName evidence="3">Uncharacterized protein</fullName>
    </submittedName>
</protein>
<feature type="compositionally biased region" description="Low complexity" evidence="2">
    <location>
        <begin position="22"/>
        <end position="37"/>
    </location>
</feature>
<feature type="region of interest" description="Disordered" evidence="2">
    <location>
        <begin position="1"/>
        <end position="289"/>
    </location>
</feature>
<gene>
    <name evidence="3" type="ORF">CC1G_03475</name>
</gene>
<dbReference type="HOGENOM" id="CLU_015636_0_0_1"/>
<dbReference type="AlphaFoldDB" id="A8NQV5"/>